<feature type="transmembrane region" description="Helical" evidence="6">
    <location>
        <begin position="131"/>
        <end position="154"/>
    </location>
</feature>
<comment type="subcellular location">
    <subcellularLocation>
        <location evidence="1">Cell membrane</location>
        <topology evidence="1">Multi-pass membrane protein</topology>
    </subcellularLocation>
</comment>
<dbReference type="InterPro" id="IPR050189">
    <property type="entry name" value="MFS_Efflux_Transporters"/>
</dbReference>
<dbReference type="RefSeq" id="WP_136338687.1">
    <property type="nucleotide sequence ID" value="NZ_SSMD01000003.1"/>
</dbReference>
<feature type="transmembrane region" description="Helical" evidence="6">
    <location>
        <begin position="351"/>
        <end position="374"/>
    </location>
</feature>
<evidence type="ECO:0000256" key="3">
    <source>
        <dbReference type="ARBA" id="ARBA00022692"/>
    </source>
</evidence>
<dbReference type="PROSITE" id="PS50850">
    <property type="entry name" value="MFS"/>
    <property type="match status" value="1"/>
</dbReference>
<feature type="transmembrane region" description="Helical" evidence="6">
    <location>
        <begin position="160"/>
        <end position="177"/>
    </location>
</feature>
<keyword evidence="9" id="KW-1185">Reference proteome</keyword>
<dbReference type="GO" id="GO:0022857">
    <property type="term" value="F:transmembrane transporter activity"/>
    <property type="evidence" value="ECO:0007669"/>
    <property type="project" value="InterPro"/>
</dbReference>
<sequence>MRVFNRPVPLLTAAIGVIGANSLVLSPIAPAVAADLSSDTTTILKAVAAYGAGTAISALTLAPRADVIGSDRALKHACLLLLFALLMCTLGTDVRFLILGQAIAGVGAGLALPSIYSLAAHVSPKGRERKTISTVLTGWTLSLIFGVTFAAVIADMIGWRAVYGLMTVLTLGVLFLLKQCDMQVGRREGPVSSPLSALRQPGILRALFSNAMLMMAFNGAYIYLGAHVVQNMGLTTSATGVLTMLYGLGFGGAVIFNRFLEGLPARWIGLLAFGGLAVTYLAMDQFSLQMAVLLPLAFLWGIFQHFALNTVVDRLTSLDPNRRGAIMGLNAAVTYGTVMGGSVFFRYPFEYGGLAMCLGISALFAAIAAAEAIWPSRPVKTCSIAE</sequence>
<gene>
    <name evidence="8" type="ORF">E7681_07680</name>
</gene>
<protein>
    <submittedName>
        <fullName evidence="8">MFS transporter</fullName>
    </submittedName>
</protein>
<keyword evidence="5 6" id="KW-0472">Membrane</keyword>
<evidence type="ECO:0000256" key="2">
    <source>
        <dbReference type="ARBA" id="ARBA00022475"/>
    </source>
</evidence>
<dbReference type="InterPro" id="IPR036259">
    <property type="entry name" value="MFS_trans_sf"/>
</dbReference>
<feature type="transmembrane region" description="Helical" evidence="6">
    <location>
        <begin position="263"/>
        <end position="282"/>
    </location>
</feature>
<evidence type="ECO:0000313" key="8">
    <source>
        <dbReference type="EMBL" id="THD74831.1"/>
    </source>
</evidence>
<evidence type="ECO:0000256" key="1">
    <source>
        <dbReference type="ARBA" id="ARBA00004651"/>
    </source>
</evidence>
<keyword evidence="4 6" id="KW-1133">Transmembrane helix</keyword>
<keyword evidence="2" id="KW-1003">Cell membrane</keyword>
<dbReference type="PANTHER" id="PTHR43124">
    <property type="entry name" value="PURINE EFFLUX PUMP PBUE"/>
    <property type="match status" value="1"/>
</dbReference>
<evidence type="ECO:0000256" key="4">
    <source>
        <dbReference type="ARBA" id="ARBA00022989"/>
    </source>
</evidence>
<dbReference type="SUPFAM" id="SSF103473">
    <property type="entry name" value="MFS general substrate transporter"/>
    <property type="match status" value="1"/>
</dbReference>
<feature type="transmembrane region" description="Helical" evidence="6">
    <location>
        <begin position="324"/>
        <end position="345"/>
    </location>
</feature>
<dbReference type="GO" id="GO:0005886">
    <property type="term" value="C:plasma membrane"/>
    <property type="evidence" value="ECO:0007669"/>
    <property type="project" value="UniProtKB-SubCell"/>
</dbReference>
<proteinExistence type="predicted"/>
<accession>A0A4S3MCS2</accession>
<dbReference type="Pfam" id="PF07690">
    <property type="entry name" value="MFS_1"/>
    <property type="match status" value="1"/>
</dbReference>
<evidence type="ECO:0000313" key="9">
    <source>
        <dbReference type="Proteomes" id="UP000306113"/>
    </source>
</evidence>
<feature type="transmembrane region" description="Helical" evidence="6">
    <location>
        <begin position="43"/>
        <end position="61"/>
    </location>
</feature>
<dbReference type="EMBL" id="SSMD01000003">
    <property type="protein sequence ID" value="THD74831.1"/>
    <property type="molecule type" value="Genomic_DNA"/>
</dbReference>
<feature type="transmembrane region" description="Helical" evidence="6">
    <location>
        <begin position="236"/>
        <end position="256"/>
    </location>
</feature>
<feature type="transmembrane region" description="Helical" evidence="6">
    <location>
        <begin position="73"/>
        <end position="92"/>
    </location>
</feature>
<feature type="transmembrane region" description="Helical" evidence="6">
    <location>
        <begin position="288"/>
        <end position="312"/>
    </location>
</feature>
<name>A0A4S3MCS2_9RHOB</name>
<comment type="caution">
    <text evidence="8">The sequence shown here is derived from an EMBL/GenBank/DDBJ whole genome shotgun (WGS) entry which is preliminary data.</text>
</comment>
<dbReference type="Gene3D" id="1.20.1250.20">
    <property type="entry name" value="MFS general substrate transporter like domains"/>
    <property type="match status" value="1"/>
</dbReference>
<feature type="domain" description="Major facilitator superfamily (MFS) profile" evidence="7">
    <location>
        <begin position="7"/>
        <end position="377"/>
    </location>
</feature>
<dbReference type="OrthoDB" id="8667309at2"/>
<organism evidence="8 9">
    <name type="scientific">Thalassobius vesicularis</name>
    <dbReference type="NCBI Taxonomy" id="1294297"/>
    <lineage>
        <taxon>Bacteria</taxon>
        <taxon>Pseudomonadati</taxon>
        <taxon>Pseudomonadota</taxon>
        <taxon>Alphaproteobacteria</taxon>
        <taxon>Rhodobacterales</taxon>
        <taxon>Roseobacteraceae</taxon>
        <taxon>Thalassovita</taxon>
    </lineage>
</organism>
<reference evidence="8 9" key="1">
    <citation type="submission" date="2019-04" db="EMBL/GenBank/DDBJ databases">
        <title>Draft genome sequence of Youngimonas vesicularis.</title>
        <authorList>
            <person name="Hameed A."/>
        </authorList>
    </citation>
    <scope>NUCLEOTIDE SEQUENCE [LARGE SCALE GENOMIC DNA]</scope>
    <source>
        <strain evidence="8 9">CC-AMW-E</strain>
    </source>
</reference>
<dbReference type="InterPro" id="IPR020846">
    <property type="entry name" value="MFS_dom"/>
</dbReference>
<evidence type="ECO:0000256" key="6">
    <source>
        <dbReference type="SAM" id="Phobius"/>
    </source>
</evidence>
<dbReference type="PANTHER" id="PTHR43124:SF3">
    <property type="entry name" value="CHLORAMPHENICOL EFFLUX PUMP RV0191"/>
    <property type="match status" value="1"/>
</dbReference>
<keyword evidence="3 6" id="KW-0812">Transmembrane</keyword>
<feature type="transmembrane region" description="Helical" evidence="6">
    <location>
        <begin position="98"/>
        <end position="119"/>
    </location>
</feature>
<dbReference type="AlphaFoldDB" id="A0A4S3MCS2"/>
<evidence type="ECO:0000256" key="5">
    <source>
        <dbReference type="ARBA" id="ARBA00023136"/>
    </source>
</evidence>
<dbReference type="InterPro" id="IPR011701">
    <property type="entry name" value="MFS"/>
</dbReference>
<dbReference type="Proteomes" id="UP000306113">
    <property type="component" value="Unassembled WGS sequence"/>
</dbReference>
<feature type="transmembrane region" description="Helical" evidence="6">
    <location>
        <begin position="203"/>
        <end position="224"/>
    </location>
</feature>
<evidence type="ECO:0000259" key="7">
    <source>
        <dbReference type="PROSITE" id="PS50850"/>
    </source>
</evidence>